<evidence type="ECO:0000256" key="4">
    <source>
        <dbReference type="ARBA" id="ARBA00020830"/>
    </source>
</evidence>
<keyword evidence="7 13" id="KW-0812">Transmembrane</keyword>
<reference evidence="15 16" key="1">
    <citation type="submission" date="2016-12" db="EMBL/GenBank/DDBJ databases">
        <title>The genomes of Aspergillus section Nigri reveals drivers in fungal speciation.</title>
        <authorList>
            <consortium name="DOE Joint Genome Institute"/>
            <person name="Vesth T.C."/>
            <person name="Nybo J."/>
            <person name="Theobald S."/>
            <person name="Brandl J."/>
            <person name="Frisvad J.C."/>
            <person name="Nielsen K.F."/>
            <person name="Lyhne E.K."/>
            <person name="Kogle M.E."/>
            <person name="Kuo A."/>
            <person name="Riley R."/>
            <person name="Clum A."/>
            <person name="Nolan M."/>
            <person name="Lipzen A."/>
            <person name="Salamov A."/>
            <person name="Henrissat B."/>
            <person name="Wiebenga A."/>
            <person name="De Vries R.P."/>
            <person name="Grigoriev I.V."/>
            <person name="Mortensen U.H."/>
            <person name="Andersen M.R."/>
            <person name="Baker S.E."/>
        </authorList>
    </citation>
    <scope>NUCLEOTIDE SEQUENCE [LARGE SCALE GENOMIC DNA]</scope>
    <source>
        <strain evidence="15 16">IBT 23096</strain>
    </source>
</reference>
<dbReference type="GeneID" id="36551867"/>
<keyword evidence="9 13" id="KW-1133">Transmembrane helix</keyword>
<feature type="transmembrane region" description="Helical" evidence="13">
    <location>
        <begin position="755"/>
        <end position="775"/>
    </location>
</feature>
<dbReference type="STRING" id="1392250.A0A2I2G9H8"/>
<feature type="transmembrane region" description="Helical" evidence="13">
    <location>
        <begin position="568"/>
        <end position="586"/>
    </location>
</feature>
<dbReference type="UniPathway" id="UPA00196"/>
<feature type="transmembrane region" description="Helical" evidence="13">
    <location>
        <begin position="525"/>
        <end position="542"/>
    </location>
</feature>
<organism evidence="15 16">
    <name type="scientific">Aspergillus steynii IBT 23096</name>
    <dbReference type="NCBI Taxonomy" id="1392250"/>
    <lineage>
        <taxon>Eukaryota</taxon>
        <taxon>Fungi</taxon>
        <taxon>Dikarya</taxon>
        <taxon>Ascomycota</taxon>
        <taxon>Pezizomycotina</taxon>
        <taxon>Eurotiomycetes</taxon>
        <taxon>Eurotiomycetidae</taxon>
        <taxon>Eurotiales</taxon>
        <taxon>Aspergillaceae</taxon>
        <taxon>Aspergillus</taxon>
        <taxon>Aspergillus subgen. Circumdati</taxon>
    </lineage>
</organism>
<evidence type="ECO:0000259" key="14">
    <source>
        <dbReference type="Pfam" id="PF19316"/>
    </source>
</evidence>
<dbReference type="CDD" id="cd16024">
    <property type="entry name" value="GPI_EPT_2"/>
    <property type="match status" value="1"/>
</dbReference>
<dbReference type="EMBL" id="MSFO01000004">
    <property type="protein sequence ID" value="PLB49539.1"/>
    <property type="molecule type" value="Genomic_DNA"/>
</dbReference>
<dbReference type="GO" id="GO:0006506">
    <property type="term" value="P:GPI anchor biosynthetic process"/>
    <property type="evidence" value="ECO:0007669"/>
    <property type="project" value="UniProtKB-UniPathway"/>
</dbReference>
<name>A0A2I2G9H8_9EURO</name>
<evidence type="ECO:0000256" key="5">
    <source>
        <dbReference type="ARBA" id="ARBA00022502"/>
    </source>
</evidence>
<evidence type="ECO:0000256" key="1">
    <source>
        <dbReference type="ARBA" id="ARBA00004477"/>
    </source>
</evidence>
<dbReference type="Pfam" id="PF01663">
    <property type="entry name" value="Phosphodiest"/>
    <property type="match status" value="1"/>
</dbReference>
<dbReference type="VEuPathDB" id="FungiDB:P170DRAFT_356654"/>
<evidence type="ECO:0000256" key="13">
    <source>
        <dbReference type="RuleBase" id="RU367106"/>
    </source>
</evidence>
<protein>
    <recommendedName>
        <fullName evidence="4 13">GPI ethanolamine phosphate transferase 2</fullName>
    </recommendedName>
</protein>
<feature type="transmembrane region" description="Helical" evidence="13">
    <location>
        <begin position="795"/>
        <end position="818"/>
    </location>
</feature>
<dbReference type="PANTHER" id="PTHR23072:SF0">
    <property type="entry name" value="GPI ETHANOLAMINE PHOSPHATE TRANSFERASE 2"/>
    <property type="match status" value="1"/>
</dbReference>
<dbReference type="InterPro" id="IPR037674">
    <property type="entry name" value="PIG-G_N"/>
</dbReference>
<evidence type="ECO:0000256" key="8">
    <source>
        <dbReference type="ARBA" id="ARBA00022824"/>
    </source>
</evidence>
<keyword evidence="11" id="KW-0325">Glycoprotein</keyword>
<dbReference type="FunFam" id="3.40.720.10:FF:000045">
    <property type="entry name" value="GPI ethanolamine phosphate transferase 2"/>
    <property type="match status" value="1"/>
</dbReference>
<evidence type="ECO:0000256" key="12">
    <source>
        <dbReference type="ARBA" id="ARBA00056729"/>
    </source>
</evidence>
<evidence type="ECO:0000256" key="7">
    <source>
        <dbReference type="ARBA" id="ARBA00022692"/>
    </source>
</evidence>
<feature type="transmembrane region" description="Helical" evidence="13">
    <location>
        <begin position="593"/>
        <end position="613"/>
    </location>
</feature>
<evidence type="ECO:0000256" key="6">
    <source>
        <dbReference type="ARBA" id="ARBA00022679"/>
    </source>
</evidence>
<feature type="transmembrane region" description="Helical" evidence="13">
    <location>
        <begin position="830"/>
        <end position="848"/>
    </location>
</feature>
<dbReference type="InterPro" id="IPR017850">
    <property type="entry name" value="Alkaline_phosphatase_core_sf"/>
</dbReference>
<feature type="domain" description="GPI ethanolamine phosphate transferase 2 C-terminal" evidence="14">
    <location>
        <begin position="429"/>
        <end position="849"/>
    </location>
</feature>
<evidence type="ECO:0000256" key="3">
    <source>
        <dbReference type="ARBA" id="ARBA00005315"/>
    </source>
</evidence>
<dbReference type="Gene3D" id="3.40.720.10">
    <property type="entry name" value="Alkaline Phosphatase, subunit A"/>
    <property type="match status" value="1"/>
</dbReference>
<comment type="similarity">
    <text evidence="3 13">Belongs to the PIGG/PIGN/PIGO family. PIGG subfamily.</text>
</comment>
<feature type="transmembrane region" description="Helical" evidence="13">
    <location>
        <begin position="633"/>
        <end position="660"/>
    </location>
</feature>
<evidence type="ECO:0000313" key="16">
    <source>
        <dbReference type="Proteomes" id="UP000234275"/>
    </source>
</evidence>
<dbReference type="RefSeq" id="XP_024704841.1">
    <property type="nucleotide sequence ID" value="XM_024844167.1"/>
</dbReference>
<accession>A0A2I2G9H8</accession>
<keyword evidence="5 13" id="KW-0337">GPI-anchor biosynthesis</keyword>
<feature type="transmembrane region" description="Helical" evidence="13">
    <location>
        <begin position="492"/>
        <end position="513"/>
    </location>
</feature>
<evidence type="ECO:0000313" key="15">
    <source>
        <dbReference type="EMBL" id="PLB49539.1"/>
    </source>
</evidence>
<feature type="transmembrane region" description="Helical" evidence="13">
    <location>
        <begin position="437"/>
        <end position="455"/>
    </location>
</feature>
<dbReference type="InterPro" id="IPR045687">
    <property type="entry name" value="PIGG/GPI7_C"/>
</dbReference>
<comment type="pathway">
    <text evidence="2 13">Glycolipid biosynthesis; glycosylphosphatidylinositol-anchor biosynthesis.</text>
</comment>
<evidence type="ECO:0000256" key="10">
    <source>
        <dbReference type="ARBA" id="ARBA00023136"/>
    </source>
</evidence>
<dbReference type="OrthoDB" id="272139at2759"/>
<dbReference type="InterPro" id="IPR039527">
    <property type="entry name" value="PIGG/GPI7"/>
</dbReference>
<feature type="transmembrane region" description="Helical" evidence="13">
    <location>
        <begin position="467"/>
        <end position="486"/>
    </location>
</feature>
<keyword evidence="16" id="KW-1185">Reference proteome</keyword>
<dbReference type="AlphaFoldDB" id="A0A2I2G9H8"/>
<keyword evidence="8 13" id="KW-0256">Endoplasmic reticulum</keyword>
<dbReference type="Proteomes" id="UP000234275">
    <property type="component" value="Unassembled WGS sequence"/>
</dbReference>
<feature type="transmembrane region" description="Helical" evidence="13">
    <location>
        <begin position="9"/>
        <end position="31"/>
    </location>
</feature>
<dbReference type="InterPro" id="IPR002591">
    <property type="entry name" value="Phosphodiest/P_Trfase"/>
</dbReference>
<comment type="function">
    <text evidence="12 13">Ethanolamine phosphate transferase involved in glycosylphosphatidylinositol-anchor biosynthesis. Transfers ethanolamine phosphate to the GPI second mannose.</text>
</comment>
<comment type="caution">
    <text evidence="15">The sequence shown here is derived from an EMBL/GenBank/DDBJ whole genome shotgun (WGS) entry which is preliminary data.</text>
</comment>
<comment type="subcellular location">
    <subcellularLocation>
        <location evidence="1 13">Endoplasmic reticulum membrane</location>
        <topology evidence="1 13">Multi-pass membrane protein</topology>
    </subcellularLocation>
</comment>
<dbReference type="Pfam" id="PF19316">
    <property type="entry name" value="PIGO_PIGG"/>
    <property type="match status" value="1"/>
</dbReference>
<dbReference type="GO" id="GO:0005789">
    <property type="term" value="C:endoplasmic reticulum membrane"/>
    <property type="evidence" value="ECO:0007669"/>
    <property type="project" value="UniProtKB-SubCell"/>
</dbReference>
<sequence length="856" mass="94366">MNAIPQSSAVLLANVLIPIAVIFFSAGFFPYKPLLPGLASHEGRRKDEIPPRVFDKVIFMVIDALRSDFVYSNSSGFSFTQGLIRAGAALPFTAYASSPTVTMPRLKAITTGSVPSFLDVILNIAETDTSSTLAHQDTWLTQLKANGDKLVMYGDDTWLKLFPGMFSRADGTTSFFVSDFTEVDNNVTRHIPDELLRNDWSALILHYLGLDHIGHKSGPRSPFMIPKQQEMDSVVTQVYTALEREEHLKSALFVVCGDHGMTDAGNHGGSSVTETSPALLFISPAFKKMGIRNESPAEPASDLQYYRTVEQTDITPTLAGLLGLPVPMNNLGTFIPELLQMWHGRSQRIHMLMENSKQMLQVVKAAFPGHTFKPESMPPLCSLEPSKGIEEVQCAWSRVLAPDGAFGDDAETSLLSFLRGAQTLMSSAASDYDIKSLHIGMCVTGVAVWLSFAPLQGLLCKYKRPGTFLLFAISSYGGMMFASSYVEEEQQFWYWLCVGWIFFLYTKPFSAALGGYKSQHKSTGVLFAKLGVIGLAASHRILRRWNQTGQKFAAEPDVARAFLPSHPHILWALVILTYVDVCLHLVSGFSRSVTWAVMVFVVVVAAFLFKLASVASDSFELLSGSVLEPMARLVGGIPLVLHARFVDCGIFLLVAGAMYLRKTSGPSQPRKGSGPSTIVHEALTLLLVTQSRIANVPIFLIFRIQLIILGSVELPPIELAIMSILMQYTTYFAFGGSNAISSVDLSNAYNGIGSYNVVFVGILTFIGNWAGPIWWTSASWLLRRKQSRKEKQSHVTILTFHTATMLLSVMAACTFLRTHLFIWTVFSPKYLYTTVWAILYHMAVNLLGELTFPVVT</sequence>
<feature type="transmembrane region" description="Helical" evidence="13">
    <location>
        <begin position="693"/>
        <end position="711"/>
    </location>
</feature>
<proteinExistence type="inferred from homology"/>
<evidence type="ECO:0000256" key="11">
    <source>
        <dbReference type="ARBA" id="ARBA00023180"/>
    </source>
</evidence>
<evidence type="ECO:0000256" key="9">
    <source>
        <dbReference type="ARBA" id="ARBA00022989"/>
    </source>
</evidence>
<keyword evidence="6 13" id="KW-0808">Transferase</keyword>
<dbReference type="SUPFAM" id="SSF53649">
    <property type="entry name" value="Alkaline phosphatase-like"/>
    <property type="match status" value="1"/>
</dbReference>
<dbReference type="GO" id="GO:0051267">
    <property type="term" value="F:CP2 mannose-ethanolamine phosphotransferase activity"/>
    <property type="evidence" value="ECO:0007669"/>
    <property type="project" value="TreeGrafter"/>
</dbReference>
<dbReference type="PANTHER" id="PTHR23072">
    <property type="entry name" value="PHOSPHATIDYLINOSITOL GLYCAN-RELATED"/>
    <property type="match status" value="1"/>
</dbReference>
<keyword evidence="10 13" id="KW-0472">Membrane</keyword>
<gene>
    <name evidence="15" type="ORF">P170DRAFT_356654</name>
</gene>
<evidence type="ECO:0000256" key="2">
    <source>
        <dbReference type="ARBA" id="ARBA00004687"/>
    </source>
</evidence>